<proteinExistence type="predicted"/>
<feature type="domain" description="Lon N-terminal" evidence="1">
    <location>
        <begin position="8"/>
        <end position="138"/>
    </location>
</feature>
<dbReference type="Proteomes" id="UP001139646">
    <property type="component" value="Unassembled WGS sequence"/>
</dbReference>
<dbReference type="SUPFAM" id="SSF88697">
    <property type="entry name" value="PUA domain-like"/>
    <property type="match status" value="1"/>
</dbReference>
<dbReference type="InterPro" id="IPR015947">
    <property type="entry name" value="PUA-like_sf"/>
</dbReference>
<dbReference type="RefSeq" id="WP_242288784.1">
    <property type="nucleotide sequence ID" value="NZ_JAKKSL010000006.1"/>
</dbReference>
<evidence type="ECO:0000259" key="1">
    <source>
        <dbReference type="Pfam" id="PF02190"/>
    </source>
</evidence>
<dbReference type="Pfam" id="PF02190">
    <property type="entry name" value="LON_substr_bdg"/>
    <property type="match status" value="1"/>
</dbReference>
<sequence length="189" mass="21790">MKHLNLMLPIFPLPVFLLPQGIARLRIFEPRYIKMIKRAIQGQGFVLWMQTKEEPFLELNWGSWVEIVDFGQGDDGILEVDVKCKALVEILSLDKDSNNAYFGQVIEISHWSQVLVNMPSHALSQSIADVFENTPQLNALYPEKHTDSLNWVIARWLELLPISLLVKNSFVETHNFEEAKDFVQSIIDK</sequence>
<gene>
    <name evidence="2" type="ORF">L3081_23725</name>
</gene>
<comment type="caution">
    <text evidence="2">The sequence shown here is derived from an EMBL/GenBank/DDBJ whole genome shotgun (WGS) entry which is preliminary data.</text>
</comment>
<accession>A0ABS9X6J9</accession>
<name>A0ABS9X6J9_9GAMM</name>
<reference evidence="2" key="1">
    <citation type="submission" date="2022-01" db="EMBL/GenBank/DDBJ databases">
        <title>Colwellia maritima, isolated from seawater.</title>
        <authorList>
            <person name="Kristyanto S."/>
            <person name="Jung J."/>
            <person name="Jeon C.O."/>
        </authorList>
    </citation>
    <scope>NUCLEOTIDE SEQUENCE</scope>
    <source>
        <strain evidence="2">MSW7</strain>
    </source>
</reference>
<dbReference type="EMBL" id="JAKKSL010000006">
    <property type="protein sequence ID" value="MCI2285839.1"/>
    <property type="molecule type" value="Genomic_DNA"/>
</dbReference>
<dbReference type="InterPro" id="IPR003111">
    <property type="entry name" value="Lon_prtase_N"/>
</dbReference>
<evidence type="ECO:0000313" key="3">
    <source>
        <dbReference type="Proteomes" id="UP001139646"/>
    </source>
</evidence>
<dbReference type="Gene3D" id="2.30.130.40">
    <property type="entry name" value="LON domain-like"/>
    <property type="match status" value="1"/>
</dbReference>
<dbReference type="InterPro" id="IPR046336">
    <property type="entry name" value="Lon_prtase_N_sf"/>
</dbReference>
<keyword evidence="3" id="KW-1185">Reference proteome</keyword>
<organism evidence="2 3">
    <name type="scientific">Colwellia maritima</name>
    <dbReference type="NCBI Taxonomy" id="2912588"/>
    <lineage>
        <taxon>Bacteria</taxon>
        <taxon>Pseudomonadati</taxon>
        <taxon>Pseudomonadota</taxon>
        <taxon>Gammaproteobacteria</taxon>
        <taxon>Alteromonadales</taxon>
        <taxon>Colwelliaceae</taxon>
        <taxon>Colwellia</taxon>
    </lineage>
</organism>
<protein>
    <submittedName>
        <fullName evidence="2">LON peptidase substrate-binding domain-containing protein</fullName>
    </submittedName>
</protein>
<evidence type="ECO:0000313" key="2">
    <source>
        <dbReference type="EMBL" id="MCI2285839.1"/>
    </source>
</evidence>